<evidence type="ECO:0000256" key="4">
    <source>
        <dbReference type="ARBA" id="ARBA00022519"/>
    </source>
</evidence>
<keyword evidence="2" id="KW-0813">Transport</keyword>
<proteinExistence type="predicted"/>
<reference evidence="10 11" key="1">
    <citation type="submission" date="2020-08" db="EMBL/GenBank/DDBJ databases">
        <title>Genomic Encyclopedia of Type Strains, Phase IV (KMG-IV): sequencing the most valuable type-strain genomes for metagenomic binning, comparative biology and taxonomic classification.</title>
        <authorList>
            <person name="Goeker M."/>
        </authorList>
    </citation>
    <scope>NUCLEOTIDE SEQUENCE [LARGE SCALE GENOMIC DNA]</scope>
    <source>
        <strain evidence="10 11">DSM 23562</strain>
    </source>
</reference>
<evidence type="ECO:0000256" key="7">
    <source>
        <dbReference type="ARBA" id="ARBA00023136"/>
    </source>
</evidence>
<dbReference type="EMBL" id="JACHGW010000002">
    <property type="protein sequence ID" value="MBB6050397.1"/>
    <property type="molecule type" value="Genomic_DNA"/>
</dbReference>
<feature type="transmembrane region" description="Helical" evidence="9">
    <location>
        <begin position="263"/>
        <end position="285"/>
    </location>
</feature>
<dbReference type="Pfam" id="PF02653">
    <property type="entry name" value="BPD_transp_2"/>
    <property type="match status" value="1"/>
</dbReference>
<feature type="transmembrane region" description="Helical" evidence="9">
    <location>
        <begin position="49"/>
        <end position="74"/>
    </location>
</feature>
<keyword evidence="3" id="KW-1003">Cell membrane</keyword>
<protein>
    <recommendedName>
        <fullName evidence="8">Autoinducer 2 import system permease protein LsrD</fullName>
    </recommendedName>
</protein>
<dbReference type="AlphaFoldDB" id="A0A7W9SPD8"/>
<comment type="caution">
    <text evidence="10">The sequence shown here is derived from an EMBL/GenBank/DDBJ whole genome shotgun (WGS) entry which is preliminary data.</text>
</comment>
<evidence type="ECO:0000256" key="2">
    <source>
        <dbReference type="ARBA" id="ARBA00022448"/>
    </source>
</evidence>
<dbReference type="InterPro" id="IPR001851">
    <property type="entry name" value="ABC_transp_permease"/>
</dbReference>
<dbReference type="GO" id="GO:0022857">
    <property type="term" value="F:transmembrane transporter activity"/>
    <property type="evidence" value="ECO:0007669"/>
    <property type="project" value="InterPro"/>
</dbReference>
<sequence>MKKLRAFIPELVAVGLLIVAFIVSAAREPRFLDVAYLFDRSTLYTETALLAIALTLVIVAGHIDLSCTAILALVGAIVTTLNSKGLPFGLCAALAPVLGGLLGAVNGWLVAKRRLPSLVVTLGTMALFRGGAQILLGDHSLPVPEAFQHFEKLAIPRTYFHAPLFLTLGFAIAAGLLLHKTVFGRYVNAVGTNAEAARYSGVPVPGVLMKLFVLSGAVAGIAALTMLSRLGVARFDHARGLELDAITAVVLGGTSIFGGRGTIFGSLAALLLIGVVQTGMGVAGVKAENQVTAIGILLLVAVLLANLTARKKR</sequence>
<feature type="transmembrane region" description="Helical" evidence="9">
    <location>
        <begin position="86"/>
        <end position="109"/>
    </location>
</feature>
<dbReference type="CDD" id="cd06579">
    <property type="entry name" value="TM_PBP1_transp_AraH_like"/>
    <property type="match status" value="1"/>
</dbReference>
<feature type="transmembrane region" description="Helical" evidence="9">
    <location>
        <begin position="115"/>
        <end position="137"/>
    </location>
</feature>
<evidence type="ECO:0000313" key="10">
    <source>
        <dbReference type="EMBL" id="MBB6050397.1"/>
    </source>
</evidence>
<evidence type="ECO:0000256" key="8">
    <source>
        <dbReference type="ARBA" id="ARBA00039381"/>
    </source>
</evidence>
<evidence type="ECO:0000256" key="9">
    <source>
        <dbReference type="SAM" id="Phobius"/>
    </source>
</evidence>
<gene>
    <name evidence="10" type="ORF">HNQ39_002188</name>
</gene>
<dbReference type="PANTHER" id="PTHR32196:SF71">
    <property type="entry name" value="AUTOINDUCER 2 IMPORT SYSTEM PERMEASE PROTEIN LSRD"/>
    <property type="match status" value="1"/>
</dbReference>
<organism evidence="10 11">
    <name type="scientific">Armatimonas rosea</name>
    <dbReference type="NCBI Taxonomy" id="685828"/>
    <lineage>
        <taxon>Bacteria</taxon>
        <taxon>Bacillati</taxon>
        <taxon>Armatimonadota</taxon>
        <taxon>Armatimonadia</taxon>
        <taxon>Armatimonadales</taxon>
        <taxon>Armatimonadaceae</taxon>
        <taxon>Armatimonas</taxon>
    </lineage>
</organism>
<dbReference type="Proteomes" id="UP000520814">
    <property type="component" value="Unassembled WGS sequence"/>
</dbReference>
<evidence type="ECO:0000256" key="1">
    <source>
        <dbReference type="ARBA" id="ARBA00004651"/>
    </source>
</evidence>
<keyword evidence="7 9" id="KW-0472">Membrane</keyword>
<keyword evidence="5 9" id="KW-0812">Transmembrane</keyword>
<evidence type="ECO:0000256" key="3">
    <source>
        <dbReference type="ARBA" id="ARBA00022475"/>
    </source>
</evidence>
<feature type="transmembrane region" description="Helical" evidence="9">
    <location>
        <begin position="207"/>
        <end position="227"/>
    </location>
</feature>
<dbReference type="GO" id="GO:0005886">
    <property type="term" value="C:plasma membrane"/>
    <property type="evidence" value="ECO:0007669"/>
    <property type="project" value="UniProtKB-SubCell"/>
</dbReference>
<name>A0A7W9SPD8_ARMRO</name>
<accession>A0A7W9SPD8</accession>
<keyword evidence="4" id="KW-0997">Cell inner membrane</keyword>
<evidence type="ECO:0000256" key="5">
    <source>
        <dbReference type="ARBA" id="ARBA00022692"/>
    </source>
</evidence>
<dbReference type="RefSeq" id="WP_184195270.1">
    <property type="nucleotide sequence ID" value="NZ_JACHGW010000002.1"/>
</dbReference>
<evidence type="ECO:0000313" key="11">
    <source>
        <dbReference type="Proteomes" id="UP000520814"/>
    </source>
</evidence>
<keyword evidence="6 9" id="KW-1133">Transmembrane helix</keyword>
<comment type="subcellular location">
    <subcellularLocation>
        <location evidence="1">Cell membrane</location>
        <topology evidence="1">Multi-pass membrane protein</topology>
    </subcellularLocation>
</comment>
<dbReference type="PANTHER" id="PTHR32196">
    <property type="entry name" value="ABC TRANSPORTER PERMEASE PROTEIN YPHD-RELATED-RELATED"/>
    <property type="match status" value="1"/>
</dbReference>
<evidence type="ECO:0000256" key="6">
    <source>
        <dbReference type="ARBA" id="ARBA00022989"/>
    </source>
</evidence>
<feature type="transmembrane region" description="Helical" evidence="9">
    <location>
        <begin position="291"/>
        <end position="309"/>
    </location>
</feature>
<keyword evidence="11" id="KW-1185">Reference proteome</keyword>
<feature type="transmembrane region" description="Helical" evidence="9">
    <location>
        <begin position="158"/>
        <end position="178"/>
    </location>
</feature>